<keyword evidence="1" id="KW-1133">Transmembrane helix</keyword>
<evidence type="ECO:0000313" key="3">
    <source>
        <dbReference type="EMBL" id="CAD8360177.1"/>
    </source>
</evidence>
<keyword evidence="1" id="KW-0812">Transmembrane</keyword>
<accession>A0A7S0ADN9</accession>
<gene>
    <name evidence="3" type="ORF">PBAH0796_LOCUS14721</name>
</gene>
<reference evidence="3" key="1">
    <citation type="submission" date="2021-01" db="EMBL/GenBank/DDBJ databases">
        <authorList>
            <person name="Corre E."/>
            <person name="Pelletier E."/>
            <person name="Niang G."/>
            <person name="Scheremetjew M."/>
            <person name="Finn R."/>
            <person name="Kale V."/>
            <person name="Holt S."/>
            <person name="Cochrane G."/>
            <person name="Meng A."/>
            <person name="Brown T."/>
            <person name="Cohen L."/>
        </authorList>
    </citation>
    <scope>NUCLEOTIDE SEQUENCE</scope>
    <source>
        <strain evidence="3">Pbaha01</strain>
    </source>
</reference>
<keyword evidence="2" id="KW-0732">Signal</keyword>
<protein>
    <submittedName>
        <fullName evidence="3">Uncharacterized protein</fullName>
    </submittedName>
</protein>
<name>A0A7S0ADN9_9DINO</name>
<feature type="chain" id="PRO_5030621423" evidence="2">
    <location>
        <begin position="32"/>
        <end position="329"/>
    </location>
</feature>
<keyword evidence="1" id="KW-0472">Membrane</keyword>
<evidence type="ECO:0000256" key="2">
    <source>
        <dbReference type="SAM" id="SignalP"/>
    </source>
</evidence>
<organism evidence="3">
    <name type="scientific">Pyrodinium bahamense</name>
    <dbReference type="NCBI Taxonomy" id="73915"/>
    <lineage>
        <taxon>Eukaryota</taxon>
        <taxon>Sar</taxon>
        <taxon>Alveolata</taxon>
        <taxon>Dinophyceae</taxon>
        <taxon>Gonyaulacales</taxon>
        <taxon>Pyrocystaceae</taxon>
        <taxon>Pyrodinium</taxon>
    </lineage>
</organism>
<evidence type="ECO:0000256" key="1">
    <source>
        <dbReference type="SAM" id="Phobius"/>
    </source>
</evidence>
<dbReference type="EMBL" id="HBEG01024282">
    <property type="protein sequence ID" value="CAD8360177.1"/>
    <property type="molecule type" value="Transcribed_RNA"/>
</dbReference>
<sequence>MAGRAQRRVCRRGSRGAQLLVLLGGLALATAAGALASCRSAASLSAAGRSRCLHLPECWQPLPHFELGRRRAASAMLGVTPLLTVGMWPLGVWAEADKRGWQMRLPPTWRPYNQRGIPGLNEVASRELLLAGDPTQKAEVKVVRIPLATSPRDPQGLGGLALIEYFSTPLGQQPRVTRSQVVDILSKGFEQQPAIFSFSFVDTPSEELRNATKYLRYDFEAARCEGAQVQGVSGKICQRSDNGEMLPVNNRHHAIVSTVVPEPIGNSQVADGLLVGPNGAEVLWVVDVSAPAASWRNVTEQVEVVLASFGVGTEAELADTREAGASKEA</sequence>
<dbReference type="AlphaFoldDB" id="A0A7S0ADN9"/>
<feature type="transmembrane region" description="Helical" evidence="1">
    <location>
        <begin position="72"/>
        <end position="94"/>
    </location>
</feature>
<proteinExistence type="predicted"/>
<feature type="signal peptide" evidence="2">
    <location>
        <begin position="1"/>
        <end position="31"/>
    </location>
</feature>